<evidence type="ECO:0000256" key="2">
    <source>
        <dbReference type="ARBA" id="ARBA00022527"/>
    </source>
</evidence>
<evidence type="ECO:0000259" key="12">
    <source>
        <dbReference type="PROSITE" id="PS51178"/>
    </source>
</evidence>
<dbReference type="InterPro" id="IPR005543">
    <property type="entry name" value="PASTA_dom"/>
</dbReference>
<keyword evidence="3" id="KW-0808">Transferase</keyword>
<sequence length="696" mass="72712">MTPERRAPTGTDAGVSDPMTGRLLDGRYRIRGRIARGGMASVYEATDLRLDRTVAVKVMHPGMGDDTEFADRFVREARAAARLSHPHVVAVYDQGDDDGIVFLAMEHVPGHTLRDVIRKESPMAPGRALALLEPVVSALAAAHRAGLVHRDVKPENVLIADDSAGGAVKVADFGLAKAISADTQHTATGGVLIGTVSYLAPELVVEGRSDARADVYAAGVVLYELLTGQKPHEGESPIQVAYKHVHEDVPAPSATVDGIPPYVDALVARATARDRTQRPADAGVLLHLLHQVAHAVAAGVWTDPDLEADLALRPSAAPGPVAGLDVDTAPQVFGASPQADGGEHAAWLLPAAAAATAASAVDDRTTAIPREPAHQAPAPPGPPSGPSRERDERPPARPRRSRRGPVLLAVALVLVTALGASAWWFGWARYTSTPAVLGMSQGAAVDELEAAGLEVEVGDPAYSETVPAGKVLSTDPGAGERVLDGGTVTLTMSLGKERYDVPKLRGMTEDQAQDALAELKLDFGDSTGRWSTTVPEGRVLRSDPPVGTTLRPGSIVDLVVSKGPQPVELRDWVGRSAATAQAWLEERGITVDASRTEHSDTVAEGDVISMDPAGGSQVHEGDTVTLVVSSGPELVAVPDGLRGSGVDAATQALEDLGFEVRVRNADGYLGLGYVWSVDPESGTEVPAGSTITLSII</sequence>
<feature type="domain" description="PASTA" evidence="12">
    <location>
        <begin position="431"/>
        <end position="494"/>
    </location>
</feature>
<evidence type="ECO:0000256" key="7">
    <source>
        <dbReference type="ARBA" id="ARBA00047899"/>
    </source>
</evidence>
<keyword evidence="14" id="KW-1185">Reference proteome</keyword>
<keyword evidence="6" id="KW-0067">ATP-binding</keyword>
<dbReference type="SMART" id="SM00220">
    <property type="entry name" value="S_TKc"/>
    <property type="match status" value="1"/>
</dbReference>
<dbReference type="SMART" id="SM00740">
    <property type="entry name" value="PASTA"/>
    <property type="match status" value="4"/>
</dbReference>
<organism evidence="13 14">
    <name type="scientific">Nocardioides taihuensis</name>
    <dbReference type="NCBI Taxonomy" id="1835606"/>
    <lineage>
        <taxon>Bacteria</taxon>
        <taxon>Bacillati</taxon>
        <taxon>Actinomycetota</taxon>
        <taxon>Actinomycetes</taxon>
        <taxon>Propionibacteriales</taxon>
        <taxon>Nocardioidaceae</taxon>
        <taxon>Nocardioides</taxon>
    </lineage>
</organism>
<comment type="caution">
    <text evidence="13">The sequence shown here is derived from an EMBL/GenBank/DDBJ whole genome shotgun (WGS) entry which is preliminary data.</text>
</comment>
<dbReference type="Gene3D" id="3.30.200.20">
    <property type="entry name" value="Phosphorylase Kinase, domain 1"/>
    <property type="match status" value="1"/>
</dbReference>
<feature type="transmembrane region" description="Helical" evidence="10">
    <location>
        <begin position="406"/>
        <end position="427"/>
    </location>
</feature>
<dbReference type="PROSITE" id="PS51178">
    <property type="entry name" value="PASTA"/>
    <property type="match status" value="4"/>
</dbReference>
<dbReference type="PANTHER" id="PTHR43289:SF34">
    <property type="entry name" value="SERINE_THREONINE-PROTEIN KINASE YBDM-RELATED"/>
    <property type="match status" value="1"/>
</dbReference>
<evidence type="ECO:0000259" key="11">
    <source>
        <dbReference type="PROSITE" id="PS50011"/>
    </source>
</evidence>
<evidence type="ECO:0000256" key="1">
    <source>
        <dbReference type="ARBA" id="ARBA00012513"/>
    </source>
</evidence>
<feature type="domain" description="PASTA" evidence="12">
    <location>
        <begin position="563"/>
        <end position="630"/>
    </location>
</feature>
<dbReference type="Gene3D" id="3.30.10.20">
    <property type="match status" value="4"/>
</dbReference>
<dbReference type="CDD" id="cd06577">
    <property type="entry name" value="PASTA_pknB"/>
    <property type="match status" value="4"/>
</dbReference>
<comment type="catalytic activity">
    <reaction evidence="8">
        <text>L-seryl-[protein] + ATP = O-phospho-L-seryl-[protein] + ADP + H(+)</text>
        <dbReference type="Rhea" id="RHEA:17989"/>
        <dbReference type="Rhea" id="RHEA-COMP:9863"/>
        <dbReference type="Rhea" id="RHEA-COMP:11604"/>
        <dbReference type="ChEBI" id="CHEBI:15378"/>
        <dbReference type="ChEBI" id="CHEBI:29999"/>
        <dbReference type="ChEBI" id="CHEBI:30616"/>
        <dbReference type="ChEBI" id="CHEBI:83421"/>
        <dbReference type="ChEBI" id="CHEBI:456216"/>
        <dbReference type="EC" id="2.7.11.1"/>
    </reaction>
</comment>
<dbReference type="Pfam" id="PF03793">
    <property type="entry name" value="PASTA"/>
    <property type="match status" value="4"/>
</dbReference>
<evidence type="ECO:0000256" key="3">
    <source>
        <dbReference type="ARBA" id="ARBA00022679"/>
    </source>
</evidence>
<keyword evidence="10" id="KW-1133">Transmembrane helix</keyword>
<dbReference type="PANTHER" id="PTHR43289">
    <property type="entry name" value="MITOGEN-ACTIVATED PROTEIN KINASE KINASE KINASE 20-RELATED"/>
    <property type="match status" value="1"/>
</dbReference>
<dbReference type="PROSITE" id="PS50011">
    <property type="entry name" value="PROTEIN_KINASE_DOM"/>
    <property type="match status" value="1"/>
</dbReference>
<protein>
    <recommendedName>
        <fullName evidence="1">non-specific serine/threonine protein kinase</fullName>
        <ecNumber evidence="1">2.7.11.1</ecNumber>
    </recommendedName>
</protein>
<dbReference type="PROSITE" id="PS00108">
    <property type="entry name" value="PROTEIN_KINASE_ST"/>
    <property type="match status" value="1"/>
</dbReference>
<evidence type="ECO:0000256" key="9">
    <source>
        <dbReference type="SAM" id="MobiDB-lite"/>
    </source>
</evidence>
<dbReference type="SUPFAM" id="SSF56112">
    <property type="entry name" value="Protein kinase-like (PK-like)"/>
    <property type="match status" value="1"/>
</dbReference>
<reference evidence="14" key="1">
    <citation type="journal article" date="2019" name="Int. J. Syst. Evol. Microbiol.">
        <title>The Global Catalogue of Microorganisms (GCM) 10K type strain sequencing project: providing services to taxonomists for standard genome sequencing and annotation.</title>
        <authorList>
            <consortium name="The Broad Institute Genomics Platform"/>
            <consortium name="The Broad Institute Genome Sequencing Center for Infectious Disease"/>
            <person name="Wu L."/>
            <person name="Ma J."/>
        </authorList>
    </citation>
    <scope>NUCLEOTIDE SEQUENCE [LARGE SCALE GENOMIC DNA]</scope>
    <source>
        <strain evidence="14">DFY41</strain>
    </source>
</reference>
<dbReference type="EMBL" id="JBHSKD010000027">
    <property type="protein sequence ID" value="MFC5178955.1"/>
    <property type="molecule type" value="Genomic_DNA"/>
</dbReference>
<accession>A0ABW0BNJ4</accession>
<proteinExistence type="predicted"/>
<evidence type="ECO:0000313" key="13">
    <source>
        <dbReference type="EMBL" id="MFC5178955.1"/>
    </source>
</evidence>
<evidence type="ECO:0000256" key="4">
    <source>
        <dbReference type="ARBA" id="ARBA00022741"/>
    </source>
</evidence>
<keyword evidence="5" id="KW-0418">Kinase</keyword>
<evidence type="ECO:0000256" key="5">
    <source>
        <dbReference type="ARBA" id="ARBA00022777"/>
    </source>
</evidence>
<keyword evidence="10" id="KW-0472">Membrane</keyword>
<dbReference type="Proteomes" id="UP001596087">
    <property type="component" value="Unassembled WGS sequence"/>
</dbReference>
<dbReference type="EC" id="2.7.11.1" evidence="1"/>
<evidence type="ECO:0000256" key="6">
    <source>
        <dbReference type="ARBA" id="ARBA00022840"/>
    </source>
</evidence>
<gene>
    <name evidence="13" type="ORF">ACFPGP_19895</name>
</gene>
<name>A0ABW0BNJ4_9ACTN</name>
<dbReference type="Gene3D" id="1.10.510.10">
    <property type="entry name" value="Transferase(Phosphotransferase) domain 1"/>
    <property type="match status" value="1"/>
</dbReference>
<feature type="domain" description="Protein kinase" evidence="11">
    <location>
        <begin position="28"/>
        <end position="290"/>
    </location>
</feature>
<dbReference type="InterPro" id="IPR011009">
    <property type="entry name" value="Kinase-like_dom_sf"/>
</dbReference>
<comment type="catalytic activity">
    <reaction evidence="7">
        <text>L-threonyl-[protein] + ATP = O-phospho-L-threonyl-[protein] + ADP + H(+)</text>
        <dbReference type="Rhea" id="RHEA:46608"/>
        <dbReference type="Rhea" id="RHEA-COMP:11060"/>
        <dbReference type="Rhea" id="RHEA-COMP:11605"/>
        <dbReference type="ChEBI" id="CHEBI:15378"/>
        <dbReference type="ChEBI" id="CHEBI:30013"/>
        <dbReference type="ChEBI" id="CHEBI:30616"/>
        <dbReference type="ChEBI" id="CHEBI:61977"/>
        <dbReference type="ChEBI" id="CHEBI:456216"/>
        <dbReference type="EC" id="2.7.11.1"/>
    </reaction>
</comment>
<keyword evidence="2" id="KW-0723">Serine/threonine-protein kinase</keyword>
<dbReference type="Pfam" id="PF00069">
    <property type="entry name" value="Pkinase"/>
    <property type="match status" value="1"/>
</dbReference>
<dbReference type="InterPro" id="IPR000719">
    <property type="entry name" value="Prot_kinase_dom"/>
</dbReference>
<evidence type="ECO:0000256" key="10">
    <source>
        <dbReference type="SAM" id="Phobius"/>
    </source>
</evidence>
<keyword evidence="4" id="KW-0547">Nucleotide-binding</keyword>
<dbReference type="InterPro" id="IPR008271">
    <property type="entry name" value="Ser/Thr_kinase_AS"/>
</dbReference>
<feature type="domain" description="PASTA" evidence="12">
    <location>
        <begin position="631"/>
        <end position="696"/>
    </location>
</feature>
<feature type="domain" description="PASTA" evidence="12">
    <location>
        <begin position="495"/>
        <end position="562"/>
    </location>
</feature>
<evidence type="ECO:0000313" key="14">
    <source>
        <dbReference type="Proteomes" id="UP001596087"/>
    </source>
</evidence>
<feature type="region of interest" description="Disordered" evidence="9">
    <location>
        <begin position="369"/>
        <end position="401"/>
    </location>
</feature>
<dbReference type="CDD" id="cd14014">
    <property type="entry name" value="STKc_PknB_like"/>
    <property type="match status" value="1"/>
</dbReference>
<keyword evidence="10" id="KW-0812">Transmembrane</keyword>
<evidence type="ECO:0000256" key="8">
    <source>
        <dbReference type="ARBA" id="ARBA00048679"/>
    </source>
</evidence>